<dbReference type="Gene3D" id="2.130.10.10">
    <property type="entry name" value="YVTN repeat-like/Quinoprotein amine dehydrogenase"/>
    <property type="match status" value="1"/>
</dbReference>
<dbReference type="RefSeq" id="WP_310536224.1">
    <property type="nucleotide sequence ID" value="NZ_BAAAOC010000018.1"/>
</dbReference>
<evidence type="ECO:0000313" key="3">
    <source>
        <dbReference type="Proteomes" id="UP001260872"/>
    </source>
</evidence>
<name>A0ABU1FQA2_9MICC</name>
<sequence>MLLGAGAVVVVVALVVTAAVVVPRMLGGSSSENAFAIADLSEDMERDWEFDFALGDSGYEYAAPSVWSVGEDEAVVMTRLESLGGLAGEVDSSWYAGIEADYQAGWDAYDEWQATDPGFSSPGSEWWAENQEGLTDSYGYNQGWSDNQYGSFGDNLPEEPDLPSSQPTLTKLNLRNGEAQWEINLEDALEGFHAPTHGLYGGMAGFVTGEQNAVILRWGGDDVDENNNRTYHLAAVSTDSGEVLSQAAVDFYPELYAYSEGVVLMRQSSYPGESEPDSRSVAEYRNAASLDEAAWVSELELEGFGDGVILTDGPDGDILRLTGWSGNSGSDAENYYISLEDGAELEEFARLGQRWIVTVDGEYVEVSSRGDGIELLGVDAALDETWDDVVEARSYTVVHDALYIADGSGDRRDVMRINPATGDEMWDRTARESFSYIHEASDGDYVYLIGDDALTVLDAADGAEVFSLGRLEGTPRVHPGDSRLYTVSDREITAYEWNGERDWRWRYGGSEEGETVIRAGQHLLLVDAERQTLYGLD</sequence>
<protein>
    <submittedName>
        <fullName evidence="2">PQQ-binding-like beta-propeller repeat protein</fullName>
    </submittedName>
</protein>
<keyword evidence="3" id="KW-1185">Reference proteome</keyword>
<reference evidence="3" key="1">
    <citation type="submission" date="2023-07" db="EMBL/GenBank/DDBJ databases">
        <title>Description of three actinobacteria isolated from air of manufacturing shop in a pharmaceutical factory.</title>
        <authorList>
            <person name="Zhang D.-F."/>
        </authorList>
    </citation>
    <scope>NUCLEOTIDE SEQUENCE [LARGE SCALE GENOMIC DNA]</scope>
    <source>
        <strain evidence="3">CCTCC AB 207010</strain>
    </source>
</reference>
<gene>
    <name evidence="2" type="ORF">RH857_01565</name>
</gene>
<evidence type="ECO:0000259" key="1">
    <source>
        <dbReference type="Pfam" id="PF13360"/>
    </source>
</evidence>
<dbReference type="InterPro" id="IPR002372">
    <property type="entry name" value="PQQ_rpt_dom"/>
</dbReference>
<accession>A0ABU1FQA2</accession>
<dbReference type="InterPro" id="IPR011047">
    <property type="entry name" value="Quinoprotein_ADH-like_sf"/>
</dbReference>
<dbReference type="Pfam" id="PF13360">
    <property type="entry name" value="PQQ_2"/>
    <property type="match status" value="1"/>
</dbReference>
<dbReference type="InterPro" id="IPR015943">
    <property type="entry name" value="WD40/YVTN_repeat-like_dom_sf"/>
</dbReference>
<dbReference type="EMBL" id="JAVKGT010000003">
    <property type="protein sequence ID" value="MDR5710830.1"/>
    <property type="molecule type" value="Genomic_DNA"/>
</dbReference>
<feature type="domain" description="Pyrrolo-quinoline quinone repeat" evidence="1">
    <location>
        <begin position="413"/>
        <end position="521"/>
    </location>
</feature>
<proteinExistence type="predicted"/>
<dbReference type="Proteomes" id="UP001260872">
    <property type="component" value="Unassembled WGS sequence"/>
</dbReference>
<organism evidence="2 3">
    <name type="scientific">Nesterenkonia flava</name>
    <dbReference type="NCBI Taxonomy" id="469799"/>
    <lineage>
        <taxon>Bacteria</taxon>
        <taxon>Bacillati</taxon>
        <taxon>Actinomycetota</taxon>
        <taxon>Actinomycetes</taxon>
        <taxon>Micrococcales</taxon>
        <taxon>Micrococcaceae</taxon>
        <taxon>Nesterenkonia</taxon>
    </lineage>
</organism>
<comment type="caution">
    <text evidence="2">The sequence shown here is derived from an EMBL/GenBank/DDBJ whole genome shotgun (WGS) entry which is preliminary data.</text>
</comment>
<evidence type="ECO:0000313" key="2">
    <source>
        <dbReference type="EMBL" id="MDR5710830.1"/>
    </source>
</evidence>
<dbReference type="SUPFAM" id="SSF50998">
    <property type="entry name" value="Quinoprotein alcohol dehydrogenase-like"/>
    <property type="match status" value="1"/>
</dbReference>